<dbReference type="GO" id="GO:0005524">
    <property type="term" value="F:ATP binding"/>
    <property type="evidence" value="ECO:0007669"/>
    <property type="project" value="UniProtKB-KW"/>
</dbReference>
<comment type="caution">
    <text evidence="5">The sequence shown here is derived from an EMBL/GenBank/DDBJ whole genome shotgun (WGS) entry which is preliminary data.</text>
</comment>
<dbReference type="InterPro" id="IPR050905">
    <property type="entry name" value="Plant_NBS-LRR"/>
</dbReference>
<dbReference type="Gene3D" id="1.10.8.430">
    <property type="entry name" value="Helical domain of apoptotic protease-activating factors"/>
    <property type="match status" value="1"/>
</dbReference>
<evidence type="ECO:0000313" key="5">
    <source>
        <dbReference type="EMBL" id="GMN30072.1"/>
    </source>
</evidence>
<accession>A0AA88CU68</accession>
<keyword evidence="2" id="KW-0611">Plant defense</keyword>
<evidence type="ECO:0000256" key="1">
    <source>
        <dbReference type="ARBA" id="ARBA00022741"/>
    </source>
</evidence>
<dbReference type="Pfam" id="PF00931">
    <property type="entry name" value="NB-ARC"/>
    <property type="match status" value="1"/>
</dbReference>
<dbReference type="SUPFAM" id="SSF52540">
    <property type="entry name" value="P-loop containing nucleoside triphosphate hydrolases"/>
    <property type="match status" value="1"/>
</dbReference>
<keyword evidence="6" id="KW-1185">Reference proteome</keyword>
<dbReference type="PRINTS" id="PR00364">
    <property type="entry name" value="DISEASERSIST"/>
</dbReference>
<dbReference type="InterPro" id="IPR027417">
    <property type="entry name" value="P-loop_NTPase"/>
</dbReference>
<protein>
    <recommendedName>
        <fullName evidence="4">NB-ARC domain-containing protein</fullName>
    </recommendedName>
</protein>
<dbReference type="GO" id="GO:0006952">
    <property type="term" value="P:defense response"/>
    <property type="evidence" value="ECO:0007669"/>
    <property type="project" value="UniProtKB-KW"/>
</dbReference>
<feature type="domain" description="NB-ARC" evidence="4">
    <location>
        <begin position="156"/>
        <end position="319"/>
    </location>
</feature>
<dbReference type="InterPro" id="IPR042197">
    <property type="entry name" value="Apaf_helical"/>
</dbReference>
<dbReference type="PANTHER" id="PTHR33463">
    <property type="entry name" value="NB-ARC DOMAIN-CONTAINING PROTEIN-RELATED"/>
    <property type="match status" value="1"/>
</dbReference>
<reference evidence="5" key="1">
    <citation type="submission" date="2023-07" db="EMBL/GenBank/DDBJ databases">
        <title>draft genome sequence of fig (Ficus carica).</title>
        <authorList>
            <person name="Takahashi T."/>
            <person name="Nishimura K."/>
        </authorList>
    </citation>
    <scope>NUCLEOTIDE SEQUENCE</scope>
</reference>
<dbReference type="PANTHER" id="PTHR33463:SF187">
    <property type="entry name" value="AND NB-ARC DOMAIN DISEASE RESISTANCE PROTEIN, PUTATIVE-RELATED"/>
    <property type="match status" value="1"/>
</dbReference>
<sequence>MGFEFLAFAGQVHAKIELAKQMWEYLKLFPVWLNYVKEQDEKVKILKRKLDALSSVQEDVRDALKAAEIQPGKKRKREVETWLKDVDAKKTDIQKIERDVRNKRYLLWPLPDKSIERNLQEVKDLHKKGQFSEGLVLDMHLTSKEPLLTQKLLGRESNLEAILKWLNDPSVSRIGVYRVKGVGKTAILTHIQNALAKNSSFENVYWVSVTEQSDVQKLQDAIARQVGLNLSDEEDKIIRASKLHNALTKRGNFVIILDGVGRLFIDEVGIPNERKGCKLVLSTLLLRQCQRMNCQEIHEMKPLSHKQALELFKQKLSNRNTLGPEIERIAEQIVEECEGLPLWILNVADRLRGVDDINEWRNALTEVTEYRRGNAD</sequence>
<evidence type="ECO:0000256" key="3">
    <source>
        <dbReference type="ARBA" id="ARBA00022840"/>
    </source>
</evidence>
<dbReference type="Gene3D" id="3.40.50.300">
    <property type="entry name" value="P-loop containing nucleotide triphosphate hydrolases"/>
    <property type="match status" value="1"/>
</dbReference>
<evidence type="ECO:0000313" key="6">
    <source>
        <dbReference type="Proteomes" id="UP001187192"/>
    </source>
</evidence>
<evidence type="ECO:0000256" key="2">
    <source>
        <dbReference type="ARBA" id="ARBA00022821"/>
    </source>
</evidence>
<dbReference type="GO" id="GO:0043531">
    <property type="term" value="F:ADP binding"/>
    <property type="evidence" value="ECO:0007669"/>
    <property type="project" value="InterPro"/>
</dbReference>
<evidence type="ECO:0000259" key="4">
    <source>
        <dbReference type="Pfam" id="PF00931"/>
    </source>
</evidence>
<dbReference type="Proteomes" id="UP001187192">
    <property type="component" value="Unassembled WGS sequence"/>
</dbReference>
<keyword evidence="1" id="KW-0547">Nucleotide-binding</keyword>
<organism evidence="5 6">
    <name type="scientific">Ficus carica</name>
    <name type="common">Common fig</name>
    <dbReference type="NCBI Taxonomy" id="3494"/>
    <lineage>
        <taxon>Eukaryota</taxon>
        <taxon>Viridiplantae</taxon>
        <taxon>Streptophyta</taxon>
        <taxon>Embryophyta</taxon>
        <taxon>Tracheophyta</taxon>
        <taxon>Spermatophyta</taxon>
        <taxon>Magnoliopsida</taxon>
        <taxon>eudicotyledons</taxon>
        <taxon>Gunneridae</taxon>
        <taxon>Pentapetalae</taxon>
        <taxon>rosids</taxon>
        <taxon>fabids</taxon>
        <taxon>Rosales</taxon>
        <taxon>Moraceae</taxon>
        <taxon>Ficeae</taxon>
        <taxon>Ficus</taxon>
    </lineage>
</organism>
<dbReference type="EMBL" id="BTGU01001829">
    <property type="protein sequence ID" value="GMN30072.1"/>
    <property type="molecule type" value="Genomic_DNA"/>
</dbReference>
<proteinExistence type="predicted"/>
<dbReference type="AlphaFoldDB" id="A0AA88CU68"/>
<dbReference type="InterPro" id="IPR002182">
    <property type="entry name" value="NB-ARC"/>
</dbReference>
<gene>
    <name evidence="5" type="ORF">TIFTF001_041399</name>
</gene>
<keyword evidence="3" id="KW-0067">ATP-binding</keyword>
<name>A0AA88CU68_FICCA</name>